<dbReference type="InterPro" id="IPR006684">
    <property type="entry name" value="YbgC/YbaW"/>
</dbReference>
<gene>
    <name evidence="3" type="ordered locus">CA2559_12733</name>
</gene>
<sequence length="133" mass="15471">MTQKKHVSKVKVRYAETDQMGVVHHSNYPIYCELARTEWLETFGVSYREMEENGIMLPLSNLNVDYKKPAKYNDELFIITSLKKLVGARIEFAYRVEDSNKQLVAQVFTTLVFVDMKSGRPTRCPEDLFKLLS</sequence>
<protein>
    <submittedName>
        <fullName evidence="3">Predicted esterase</fullName>
    </submittedName>
</protein>
<reference evidence="3 4" key="1">
    <citation type="journal article" date="2010" name="J. Bacteriol.">
        <title>The complete genome sequence of Croceibacter atlanticus HTCC2559T.</title>
        <authorList>
            <person name="Oh H.M."/>
            <person name="Kang I."/>
            <person name="Ferriera S."/>
            <person name="Giovannoni S.J."/>
            <person name="Cho J.C."/>
        </authorList>
    </citation>
    <scope>NUCLEOTIDE SEQUENCE [LARGE SCALE GENOMIC DNA]</scope>
    <source>
        <strain evidence="4">ATCC BAA-628 / HTCC2559 / KCTC 12090</strain>
    </source>
</reference>
<dbReference type="CDD" id="cd00586">
    <property type="entry name" value="4HBT"/>
    <property type="match status" value="1"/>
</dbReference>
<dbReference type="HOGENOM" id="CLU_101141_3_3_10"/>
<dbReference type="SUPFAM" id="SSF54637">
    <property type="entry name" value="Thioesterase/thiol ester dehydrase-isomerase"/>
    <property type="match status" value="1"/>
</dbReference>
<evidence type="ECO:0000256" key="2">
    <source>
        <dbReference type="ARBA" id="ARBA00022801"/>
    </source>
</evidence>
<organism evidence="3 4">
    <name type="scientific">Croceibacter atlanticus (strain ATCC BAA-628 / JCM 21780 / CIP 108009 / IAM 15332 / KCTC 12090 / HTCC2559)</name>
    <dbReference type="NCBI Taxonomy" id="216432"/>
    <lineage>
        <taxon>Bacteria</taxon>
        <taxon>Pseudomonadati</taxon>
        <taxon>Bacteroidota</taxon>
        <taxon>Flavobacteriia</taxon>
        <taxon>Flavobacteriales</taxon>
        <taxon>Flavobacteriaceae</taxon>
        <taxon>Croceibacter</taxon>
    </lineage>
</organism>
<dbReference type="AlphaFoldDB" id="A3UAR9"/>
<keyword evidence="4" id="KW-1185">Reference proteome</keyword>
<dbReference type="Proteomes" id="UP000002297">
    <property type="component" value="Chromosome"/>
</dbReference>
<dbReference type="PANTHER" id="PTHR31793">
    <property type="entry name" value="4-HYDROXYBENZOYL-COA THIOESTERASE FAMILY MEMBER"/>
    <property type="match status" value="1"/>
</dbReference>
<dbReference type="eggNOG" id="COG0824">
    <property type="taxonomic scope" value="Bacteria"/>
</dbReference>
<dbReference type="GeneID" id="89454260"/>
<accession>A3UAR9</accession>
<dbReference type="Gene3D" id="3.10.129.10">
    <property type="entry name" value="Hotdog Thioesterase"/>
    <property type="match status" value="1"/>
</dbReference>
<dbReference type="InterPro" id="IPR050563">
    <property type="entry name" value="4-hydroxybenzoyl-CoA_TE"/>
</dbReference>
<comment type="similarity">
    <text evidence="1">Belongs to the 4-hydroxybenzoyl-CoA thioesterase family.</text>
</comment>
<dbReference type="PIRSF" id="PIRSF003230">
    <property type="entry name" value="YbgC"/>
    <property type="match status" value="1"/>
</dbReference>
<dbReference type="NCBIfam" id="TIGR00051">
    <property type="entry name" value="YbgC/FadM family acyl-CoA thioesterase"/>
    <property type="match status" value="1"/>
</dbReference>
<dbReference type="PANTHER" id="PTHR31793:SF27">
    <property type="entry name" value="NOVEL THIOESTERASE SUPERFAMILY DOMAIN AND SAPOSIN A-TYPE DOMAIN CONTAINING PROTEIN (0610012H03RIK)"/>
    <property type="match status" value="1"/>
</dbReference>
<evidence type="ECO:0000313" key="4">
    <source>
        <dbReference type="Proteomes" id="UP000002297"/>
    </source>
</evidence>
<name>A3UAR9_CROAH</name>
<evidence type="ECO:0000256" key="1">
    <source>
        <dbReference type="ARBA" id="ARBA00005953"/>
    </source>
</evidence>
<keyword evidence="2" id="KW-0378">Hydrolase</keyword>
<dbReference type="STRING" id="216432.CA2559_12733"/>
<dbReference type="InterPro" id="IPR029069">
    <property type="entry name" value="HotDog_dom_sf"/>
</dbReference>
<dbReference type="GO" id="GO:0047617">
    <property type="term" value="F:fatty acyl-CoA hydrolase activity"/>
    <property type="evidence" value="ECO:0007669"/>
    <property type="project" value="TreeGrafter"/>
</dbReference>
<dbReference type="EMBL" id="CP002046">
    <property type="protein sequence ID" value="EAP86905.1"/>
    <property type="molecule type" value="Genomic_DNA"/>
</dbReference>
<dbReference type="RefSeq" id="WP_013188286.1">
    <property type="nucleotide sequence ID" value="NC_014230.1"/>
</dbReference>
<proteinExistence type="inferred from homology"/>
<evidence type="ECO:0000313" key="3">
    <source>
        <dbReference type="EMBL" id="EAP86905.1"/>
    </source>
</evidence>
<dbReference type="Pfam" id="PF13279">
    <property type="entry name" value="4HBT_2"/>
    <property type="match status" value="1"/>
</dbReference>
<dbReference type="KEGG" id="cat:CA2559_12733"/>